<feature type="region of interest" description="Disordered" evidence="1">
    <location>
        <begin position="19"/>
        <end position="46"/>
    </location>
</feature>
<comment type="caution">
    <text evidence="2">The sequence shown here is derived from an EMBL/GenBank/DDBJ whole genome shotgun (WGS) entry which is preliminary data.</text>
</comment>
<gene>
    <name evidence="2" type="ORF">EHRUM3_04350</name>
</gene>
<dbReference type="AlphaFoldDB" id="A0A161M1E0"/>
<accession>A0A161M1E0</accession>
<dbReference type="EMBL" id="BDDM01000142">
    <property type="protein sequence ID" value="GAT78221.1"/>
    <property type="molecule type" value="Genomic_DNA"/>
</dbReference>
<organism evidence="2 3">
    <name type="scientific">Ehrlichia ruminantium</name>
    <name type="common">heartwater rickettsia</name>
    <name type="synonym">Cowdria ruminantium</name>
    <dbReference type="NCBI Taxonomy" id="779"/>
    <lineage>
        <taxon>Bacteria</taxon>
        <taxon>Pseudomonadati</taxon>
        <taxon>Pseudomonadota</taxon>
        <taxon>Alphaproteobacteria</taxon>
        <taxon>Rickettsiales</taxon>
        <taxon>Anaplasmataceae</taxon>
        <taxon>Ehrlichia</taxon>
    </lineage>
</organism>
<dbReference type="Proteomes" id="UP000092731">
    <property type="component" value="Unassembled WGS sequence"/>
</dbReference>
<evidence type="ECO:0000256" key="1">
    <source>
        <dbReference type="SAM" id="MobiDB-lite"/>
    </source>
</evidence>
<feature type="compositionally biased region" description="Polar residues" evidence="1">
    <location>
        <begin position="32"/>
        <end position="46"/>
    </location>
</feature>
<evidence type="ECO:0000313" key="2">
    <source>
        <dbReference type="EMBL" id="GAT78221.1"/>
    </source>
</evidence>
<evidence type="ECO:0000313" key="3">
    <source>
        <dbReference type="Proteomes" id="UP000092731"/>
    </source>
</evidence>
<sequence length="46" mass="5198">MNPMINITKKIIIDQNPPIPISERHIDHGNKNAISRSNMMNSIATK</sequence>
<proteinExistence type="predicted"/>
<protein>
    <submittedName>
        <fullName evidence="2">Uncharacterized protein</fullName>
    </submittedName>
</protein>
<reference evidence="3" key="1">
    <citation type="submission" date="2016-05" db="EMBL/GenBank/DDBJ databases">
        <title>Draft genome sequences of four strains of Ehrlichia ruminantium, a tick-borne pathogen of ruminants, isolated from Zimbabwe, The Gambia and Ghana.</title>
        <authorList>
            <person name="Nakao R."/>
            <person name="Jongejan F."/>
            <person name="Sugimoto C."/>
        </authorList>
    </citation>
    <scope>NUCLEOTIDE SEQUENCE [LARGE SCALE GENOMIC DNA]</scope>
    <source>
        <strain evidence="3">Pokoase 417</strain>
    </source>
</reference>
<name>A0A161M1E0_EHRRU</name>